<feature type="compositionally biased region" description="Basic and acidic residues" evidence="1">
    <location>
        <begin position="51"/>
        <end position="75"/>
    </location>
</feature>
<dbReference type="EMBL" id="SJPY01000003">
    <property type="protein sequence ID" value="TWU43478.1"/>
    <property type="molecule type" value="Genomic_DNA"/>
</dbReference>
<evidence type="ECO:0000313" key="3">
    <source>
        <dbReference type="Proteomes" id="UP000315471"/>
    </source>
</evidence>
<dbReference type="AlphaFoldDB" id="A0A5C6E3L1"/>
<name>A0A5C6E3L1_9BACT</name>
<comment type="caution">
    <text evidence="2">The sequence shown here is derived from an EMBL/GenBank/DDBJ whole genome shotgun (WGS) entry which is preliminary data.</text>
</comment>
<keyword evidence="3" id="KW-1185">Reference proteome</keyword>
<proteinExistence type="predicted"/>
<dbReference type="Proteomes" id="UP000315471">
    <property type="component" value="Unassembled WGS sequence"/>
</dbReference>
<reference evidence="2 3" key="1">
    <citation type="submission" date="2019-02" db="EMBL/GenBank/DDBJ databases">
        <title>Deep-cultivation of Planctomycetes and their phenomic and genomic characterization uncovers novel biology.</title>
        <authorList>
            <person name="Wiegand S."/>
            <person name="Jogler M."/>
            <person name="Boedeker C."/>
            <person name="Pinto D."/>
            <person name="Vollmers J."/>
            <person name="Rivas-Marin E."/>
            <person name="Kohn T."/>
            <person name="Peeters S.H."/>
            <person name="Heuer A."/>
            <person name="Rast P."/>
            <person name="Oberbeckmann S."/>
            <person name="Bunk B."/>
            <person name="Jeske O."/>
            <person name="Meyerdierks A."/>
            <person name="Storesund J.E."/>
            <person name="Kallscheuer N."/>
            <person name="Luecker S."/>
            <person name="Lage O.M."/>
            <person name="Pohl T."/>
            <person name="Merkel B.J."/>
            <person name="Hornburger P."/>
            <person name="Mueller R.-W."/>
            <person name="Bruemmer F."/>
            <person name="Labrenz M."/>
            <person name="Spormann A.M."/>
            <person name="Op Den Camp H."/>
            <person name="Overmann J."/>
            <person name="Amann R."/>
            <person name="Jetten M.S.M."/>
            <person name="Mascher T."/>
            <person name="Medema M.H."/>
            <person name="Devos D.P."/>
            <person name="Kaster A.-K."/>
            <person name="Ovreas L."/>
            <person name="Rohde M."/>
            <person name="Galperin M.Y."/>
            <person name="Jogler C."/>
        </authorList>
    </citation>
    <scope>NUCLEOTIDE SEQUENCE [LARGE SCALE GENOMIC DNA]</scope>
    <source>
        <strain evidence="2 3">Q31b</strain>
    </source>
</reference>
<organism evidence="2 3">
    <name type="scientific">Novipirellula aureliae</name>
    <dbReference type="NCBI Taxonomy" id="2527966"/>
    <lineage>
        <taxon>Bacteria</taxon>
        <taxon>Pseudomonadati</taxon>
        <taxon>Planctomycetota</taxon>
        <taxon>Planctomycetia</taxon>
        <taxon>Pirellulales</taxon>
        <taxon>Pirellulaceae</taxon>
        <taxon>Novipirellula</taxon>
    </lineage>
</organism>
<accession>A0A5C6E3L1</accession>
<gene>
    <name evidence="2" type="ORF">Q31b_25190</name>
</gene>
<evidence type="ECO:0000313" key="2">
    <source>
        <dbReference type="EMBL" id="TWU43478.1"/>
    </source>
</evidence>
<feature type="region of interest" description="Disordered" evidence="1">
    <location>
        <begin position="51"/>
        <end position="83"/>
    </location>
</feature>
<protein>
    <submittedName>
        <fullName evidence="2">Uncharacterized protein</fullName>
    </submittedName>
</protein>
<sequence length="83" mass="9261">MSLVFVLSSGASRYVAGTIPFSIERIDRMRFVIASIMLIASVSVMGCQEKKPEVSYDSSDVERYLDDHPELKEEPANYDPANS</sequence>
<evidence type="ECO:0000256" key="1">
    <source>
        <dbReference type="SAM" id="MobiDB-lite"/>
    </source>
</evidence>